<accession>A0ABR9DGD3</accession>
<organism evidence="1 2">
    <name type="scientific">Methylomonas fluvii</name>
    <dbReference type="NCBI Taxonomy" id="1854564"/>
    <lineage>
        <taxon>Bacteria</taxon>
        <taxon>Pseudomonadati</taxon>
        <taxon>Pseudomonadota</taxon>
        <taxon>Gammaproteobacteria</taxon>
        <taxon>Methylococcales</taxon>
        <taxon>Methylococcaceae</taxon>
        <taxon>Methylomonas</taxon>
    </lineage>
</organism>
<evidence type="ECO:0000313" key="1">
    <source>
        <dbReference type="EMBL" id="MBD9361314.1"/>
    </source>
</evidence>
<proteinExistence type="predicted"/>
<reference evidence="1 2" key="1">
    <citation type="submission" date="2020-09" db="EMBL/GenBank/DDBJ databases">
        <title>Methylomonas albis sp. nov. and Methylomonas fluvii sp. nov.: Two cold-adapted methanotrophs from the River Elbe and an amended description of Methylovulum psychrotolerans strain Eb1.</title>
        <authorList>
            <person name="Bussmann I.K."/>
            <person name="Klings K.-W."/>
            <person name="Warnstedt J."/>
            <person name="Hoppert M."/>
            <person name="Saborowski A."/>
            <person name="Horn F."/>
            <person name="Liebner S."/>
        </authorList>
    </citation>
    <scope>NUCLEOTIDE SEQUENCE [LARGE SCALE GENOMIC DNA]</scope>
    <source>
        <strain evidence="1 2">EbB</strain>
    </source>
</reference>
<sequence>MSDQFGWWYGNVPLELSYIIDPIIERDKAILDDVRGMFKTVGFKESD</sequence>
<evidence type="ECO:0000313" key="2">
    <source>
        <dbReference type="Proteomes" id="UP000641152"/>
    </source>
</evidence>
<dbReference type="EMBL" id="JACXST010000002">
    <property type="protein sequence ID" value="MBD9361314.1"/>
    <property type="molecule type" value="Genomic_DNA"/>
</dbReference>
<dbReference type="RefSeq" id="WP_192394142.1">
    <property type="nucleotide sequence ID" value="NZ_CAJHIU010000002.1"/>
</dbReference>
<keyword evidence="2" id="KW-1185">Reference proteome</keyword>
<protein>
    <submittedName>
        <fullName evidence="1">Uncharacterized protein</fullName>
    </submittedName>
</protein>
<comment type="caution">
    <text evidence="1">The sequence shown here is derived from an EMBL/GenBank/DDBJ whole genome shotgun (WGS) entry which is preliminary data.</text>
</comment>
<dbReference type="Proteomes" id="UP000641152">
    <property type="component" value="Unassembled WGS sequence"/>
</dbReference>
<gene>
    <name evidence="1" type="ORF">EBB_12385</name>
</gene>
<name>A0ABR9DGD3_9GAMM</name>